<proteinExistence type="inferred from homology"/>
<dbReference type="PANTHER" id="PTHR33048:SF2">
    <property type="entry name" value="SRPK"/>
    <property type="match status" value="1"/>
</dbReference>
<feature type="domain" description="Rhodopsin" evidence="8">
    <location>
        <begin position="65"/>
        <end position="209"/>
    </location>
</feature>
<evidence type="ECO:0000256" key="2">
    <source>
        <dbReference type="ARBA" id="ARBA00022692"/>
    </source>
</evidence>
<evidence type="ECO:0000256" key="6">
    <source>
        <dbReference type="SAM" id="MobiDB-lite"/>
    </source>
</evidence>
<keyword evidence="2 7" id="KW-0812">Transmembrane</keyword>
<dbReference type="Pfam" id="PF20684">
    <property type="entry name" value="Fung_rhodopsin"/>
    <property type="match status" value="1"/>
</dbReference>
<reference evidence="9 10" key="1">
    <citation type="submission" date="2023-01" db="EMBL/GenBank/DDBJ databases">
        <title>Analysis of 21 Apiospora genomes using comparative genomics revels a genus with tremendous synthesis potential of carbohydrate active enzymes and secondary metabolites.</title>
        <authorList>
            <person name="Sorensen T."/>
        </authorList>
    </citation>
    <scope>NUCLEOTIDE SEQUENCE [LARGE SCALE GENOMIC DNA]</scope>
    <source>
        <strain evidence="9 10">CBS 83171</strain>
    </source>
</reference>
<evidence type="ECO:0000313" key="9">
    <source>
        <dbReference type="EMBL" id="KAK8052719.1"/>
    </source>
</evidence>
<name>A0ABR1U1E2_9PEZI</name>
<evidence type="ECO:0000313" key="10">
    <source>
        <dbReference type="Proteomes" id="UP001446871"/>
    </source>
</evidence>
<sequence>MAANRTSATQTSMEEVWVEYAIGISALVIRVFSRYKILVGWQWQVDDYLAVLAIALFTQARDDAEAGAKWLFAGWYIYVSMIWSLKGIMLAFFSRLTEKLPEAQLVKRVSVICLAAYVATIAVITDHCRPIRKQWQIYPYAGDDCTQNITKYYALVTTNVVTDLLIIYIPLPLLWRLRTTMTHKLKFGIMFCAGGFIIICTILRCVICLRQPERLDLGLNWSIRETVSQHPFPSNAPRSTQAADRIRGACETEKVVAILATNVPSIKPLYLHYCTRRNRKPWHANGQCTTGLMDFDGADFRELPDLSGSDHSRHEAAGPNVSPSAGQGRIVGGDYTIRVPDLDEESLL</sequence>
<keyword evidence="3 7" id="KW-1133">Transmembrane helix</keyword>
<evidence type="ECO:0000256" key="1">
    <source>
        <dbReference type="ARBA" id="ARBA00004141"/>
    </source>
</evidence>
<feature type="compositionally biased region" description="Basic and acidic residues" evidence="6">
    <location>
        <begin position="303"/>
        <end position="316"/>
    </location>
</feature>
<evidence type="ECO:0000256" key="7">
    <source>
        <dbReference type="SAM" id="Phobius"/>
    </source>
</evidence>
<dbReference type="PANTHER" id="PTHR33048">
    <property type="entry name" value="PTH11-LIKE INTEGRAL MEMBRANE PROTEIN (AFU_ORTHOLOGUE AFUA_5G11245)"/>
    <property type="match status" value="1"/>
</dbReference>
<evidence type="ECO:0000256" key="4">
    <source>
        <dbReference type="ARBA" id="ARBA00023136"/>
    </source>
</evidence>
<dbReference type="EMBL" id="JAQQWM010000008">
    <property type="protein sequence ID" value="KAK8052719.1"/>
    <property type="molecule type" value="Genomic_DNA"/>
</dbReference>
<evidence type="ECO:0000256" key="3">
    <source>
        <dbReference type="ARBA" id="ARBA00022989"/>
    </source>
</evidence>
<evidence type="ECO:0000256" key="5">
    <source>
        <dbReference type="ARBA" id="ARBA00038359"/>
    </source>
</evidence>
<evidence type="ECO:0000259" key="8">
    <source>
        <dbReference type="Pfam" id="PF20684"/>
    </source>
</evidence>
<dbReference type="InterPro" id="IPR049326">
    <property type="entry name" value="Rhodopsin_dom_fungi"/>
</dbReference>
<accession>A0ABR1U1E2</accession>
<feature type="transmembrane region" description="Helical" evidence="7">
    <location>
        <begin position="73"/>
        <end position="93"/>
    </location>
</feature>
<comment type="similarity">
    <text evidence="5">Belongs to the SAT4 family.</text>
</comment>
<gene>
    <name evidence="9" type="ORF">PG996_012020</name>
</gene>
<feature type="region of interest" description="Disordered" evidence="6">
    <location>
        <begin position="303"/>
        <end position="332"/>
    </location>
</feature>
<protein>
    <recommendedName>
        <fullName evidence="8">Rhodopsin domain-containing protein</fullName>
    </recommendedName>
</protein>
<feature type="transmembrane region" description="Helical" evidence="7">
    <location>
        <begin position="187"/>
        <end position="207"/>
    </location>
</feature>
<keyword evidence="4 7" id="KW-0472">Membrane</keyword>
<organism evidence="9 10">
    <name type="scientific">Apiospora saccharicola</name>
    <dbReference type="NCBI Taxonomy" id="335842"/>
    <lineage>
        <taxon>Eukaryota</taxon>
        <taxon>Fungi</taxon>
        <taxon>Dikarya</taxon>
        <taxon>Ascomycota</taxon>
        <taxon>Pezizomycotina</taxon>
        <taxon>Sordariomycetes</taxon>
        <taxon>Xylariomycetidae</taxon>
        <taxon>Amphisphaeriales</taxon>
        <taxon>Apiosporaceae</taxon>
        <taxon>Apiospora</taxon>
    </lineage>
</organism>
<comment type="subcellular location">
    <subcellularLocation>
        <location evidence="1">Membrane</location>
        <topology evidence="1">Multi-pass membrane protein</topology>
    </subcellularLocation>
</comment>
<feature type="transmembrane region" description="Helical" evidence="7">
    <location>
        <begin position="152"/>
        <end position="175"/>
    </location>
</feature>
<keyword evidence="10" id="KW-1185">Reference proteome</keyword>
<dbReference type="InterPro" id="IPR052337">
    <property type="entry name" value="SAT4-like"/>
</dbReference>
<dbReference type="Proteomes" id="UP001446871">
    <property type="component" value="Unassembled WGS sequence"/>
</dbReference>
<feature type="transmembrane region" description="Helical" evidence="7">
    <location>
        <begin position="105"/>
        <end position="125"/>
    </location>
</feature>
<comment type="caution">
    <text evidence="9">The sequence shown here is derived from an EMBL/GenBank/DDBJ whole genome shotgun (WGS) entry which is preliminary data.</text>
</comment>